<feature type="compositionally biased region" description="Basic and acidic residues" evidence="1">
    <location>
        <begin position="23"/>
        <end position="34"/>
    </location>
</feature>
<proteinExistence type="predicted"/>
<sequence length="152" mass="17020">MISSHGAVFEDKTPSSPTFATAPDKRGSDCDGPRQRRIGNRVIRRSKNLVLPRRVNVRIRSHTTALCGVAMLRHIARHRLPIVSLSQSTVRVIPARTILHLVRRASEKLCQQPPQPRSFTRVMALNTPEIRYGRSNVIKSTATSSYKDPSSD</sequence>
<reference evidence="2" key="1">
    <citation type="submission" date="2014-09" db="EMBL/GenBank/DDBJ databases">
        <title>Genome sequence of the luminous mushroom Mycena chlorophos for searching fungal bioluminescence genes.</title>
        <authorList>
            <person name="Tanaka Y."/>
            <person name="Kasuga D."/>
            <person name="Oba Y."/>
            <person name="Hase S."/>
            <person name="Sato K."/>
            <person name="Oba Y."/>
            <person name="Sakakibara Y."/>
        </authorList>
    </citation>
    <scope>NUCLEOTIDE SEQUENCE</scope>
</reference>
<name>A0ABQ0LL24_MYCCL</name>
<protein>
    <submittedName>
        <fullName evidence="2">Uncharacterized protein</fullName>
    </submittedName>
</protein>
<keyword evidence="3" id="KW-1185">Reference proteome</keyword>
<organism evidence="2 3">
    <name type="scientific">Mycena chlorophos</name>
    <name type="common">Agaric fungus</name>
    <name type="synonym">Agaricus chlorophos</name>
    <dbReference type="NCBI Taxonomy" id="658473"/>
    <lineage>
        <taxon>Eukaryota</taxon>
        <taxon>Fungi</taxon>
        <taxon>Dikarya</taxon>
        <taxon>Basidiomycota</taxon>
        <taxon>Agaricomycotina</taxon>
        <taxon>Agaricomycetes</taxon>
        <taxon>Agaricomycetidae</taxon>
        <taxon>Agaricales</taxon>
        <taxon>Marasmiineae</taxon>
        <taxon>Mycenaceae</taxon>
        <taxon>Mycena</taxon>
    </lineage>
</organism>
<dbReference type="EMBL" id="DF847425">
    <property type="protein sequence ID" value="GAT51815.1"/>
    <property type="molecule type" value="Genomic_DNA"/>
</dbReference>
<evidence type="ECO:0000256" key="1">
    <source>
        <dbReference type="SAM" id="MobiDB-lite"/>
    </source>
</evidence>
<gene>
    <name evidence="2" type="ORF">MCHLO_08927</name>
</gene>
<dbReference type="Proteomes" id="UP000815677">
    <property type="component" value="Unassembled WGS sequence"/>
</dbReference>
<evidence type="ECO:0000313" key="2">
    <source>
        <dbReference type="EMBL" id="GAT51815.1"/>
    </source>
</evidence>
<feature type="region of interest" description="Disordered" evidence="1">
    <location>
        <begin position="1"/>
        <end position="35"/>
    </location>
</feature>
<accession>A0ABQ0LL24</accession>
<evidence type="ECO:0000313" key="3">
    <source>
        <dbReference type="Proteomes" id="UP000815677"/>
    </source>
</evidence>